<dbReference type="GO" id="GO:0004145">
    <property type="term" value="F:diamine N-acetyltransferase activity"/>
    <property type="evidence" value="ECO:0007669"/>
    <property type="project" value="UniProtKB-EC"/>
</dbReference>
<dbReference type="EMBL" id="LR594035">
    <property type="protein sequence ID" value="VTS15313.1"/>
    <property type="molecule type" value="Genomic_DNA"/>
</dbReference>
<dbReference type="STRING" id="873448.STRPO_1037"/>
<dbReference type="CDD" id="cd04301">
    <property type="entry name" value="NAT_SF"/>
    <property type="match status" value="1"/>
</dbReference>
<dbReference type="InterPro" id="IPR016181">
    <property type="entry name" value="Acyl_CoA_acyltransferase"/>
</dbReference>
<accession>A0A4U9XP65</accession>
<dbReference type="Pfam" id="PF00583">
    <property type="entry name" value="Acetyltransf_1"/>
    <property type="match status" value="1"/>
</dbReference>
<protein>
    <submittedName>
        <fullName evidence="2">GNAT family acetyltransferase</fullName>
        <ecNumber evidence="2">2.3.1.57</ecNumber>
    </submittedName>
</protein>
<reference evidence="2 3" key="1">
    <citation type="submission" date="2019-05" db="EMBL/GenBank/DDBJ databases">
        <authorList>
            <consortium name="Pathogen Informatics"/>
        </authorList>
    </citation>
    <scope>NUCLEOTIDE SEQUENCE [LARGE SCALE GENOMIC DNA]</scope>
    <source>
        <strain evidence="2 3">NCTC5385</strain>
    </source>
</reference>
<proteinExistence type="predicted"/>
<dbReference type="AlphaFoldDB" id="A0A4U9XP65"/>
<dbReference type="InterPro" id="IPR000182">
    <property type="entry name" value="GNAT_dom"/>
</dbReference>
<keyword evidence="2" id="KW-0012">Acyltransferase</keyword>
<dbReference type="PROSITE" id="PS51186">
    <property type="entry name" value="GNAT"/>
    <property type="match status" value="1"/>
</dbReference>
<dbReference type="PANTHER" id="PTHR43415">
    <property type="entry name" value="SPERMIDINE N(1)-ACETYLTRANSFERASE"/>
    <property type="match status" value="1"/>
</dbReference>
<gene>
    <name evidence="2" type="primary">speG</name>
    <name evidence="2" type="ORF">NCTC5385_00496</name>
</gene>
<dbReference type="RefSeq" id="WP_138068105.1">
    <property type="nucleotide sequence ID" value="NZ_LR594035.1"/>
</dbReference>
<dbReference type="Proteomes" id="UP000304914">
    <property type="component" value="Chromosome"/>
</dbReference>
<dbReference type="Gene3D" id="3.40.630.30">
    <property type="match status" value="1"/>
</dbReference>
<evidence type="ECO:0000313" key="3">
    <source>
        <dbReference type="Proteomes" id="UP000304914"/>
    </source>
</evidence>
<organism evidence="2 3">
    <name type="scientific">Streptococcus pseudoporcinus</name>
    <dbReference type="NCBI Taxonomy" id="361101"/>
    <lineage>
        <taxon>Bacteria</taxon>
        <taxon>Bacillati</taxon>
        <taxon>Bacillota</taxon>
        <taxon>Bacilli</taxon>
        <taxon>Lactobacillales</taxon>
        <taxon>Streptococcaceae</taxon>
        <taxon>Streptococcus</taxon>
    </lineage>
</organism>
<feature type="domain" description="N-acetyltransferase" evidence="1">
    <location>
        <begin position="6"/>
        <end position="173"/>
    </location>
</feature>
<name>A0A4U9XP65_9STRE</name>
<dbReference type="SUPFAM" id="SSF55729">
    <property type="entry name" value="Acyl-CoA N-acyltransferases (Nat)"/>
    <property type="match status" value="1"/>
</dbReference>
<evidence type="ECO:0000313" key="2">
    <source>
        <dbReference type="EMBL" id="VTS15313.1"/>
    </source>
</evidence>
<sequence>MANGNVLIEEARAEDAEAIINLLDQVAQETSFISDVEVFKKVSLEQLQFLLASQTESALELCLVLKVDQELVGLLNISNSKLKERAHLGELFVVVSEAYQSYGLGQDLIELALNWIREMGLLKKIELQVQVRNQKAIHVYEKFGFRIEGKRKLAVKTKDGEFLDIYFMGKILED</sequence>
<dbReference type="EC" id="2.3.1.57" evidence="2"/>
<keyword evidence="2" id="KW-0808">Transferase</keyword>
<dbReference type="PANTHER" id="PTHR43415:SF3">
    <property type="entry name" value="GNAT-FAMILY ACETYLTRANSFERASE"/>
    <property type="match status" value="1"/>
</dbReference>
<evidence type="ECO:0000259" key="1">
    <source>
        <dbReference type="PROSITE" id="PS51186"/>
    </source>
</evidence>